<evidence type="ECO:0000313" key="2">
    <source>
        <dbReference type="EMBL" id="GAQ82473.1"/>
    </source>
</evidence>
<feature type="region of interest" description="Disordered" evidence="1">
    <location>
        <begin position="128"/>
        <end position="182"/>
    </location>
</feature>
<keyword evidence="3" id="KW-1185">Reference proteome</keyword>
<reference evidence="2 3" key="1">
    <citation type="journal article" date="2014" name="Nat. Commun.">
        <title>Klebsormidium flaccidum genome reveals primary factors for plant terrestrial adaptation.</title>
        <authorList>
            <person name="Hori K."/>
            <person name="Maruyama F."/>
            <person name="Fujisawa T."/>
            <person name="Togashi T."/>
            <person name="Yamamoto N."/>
            <person name="Seo M."/>
            <person name="Sato S."/>
            <person name="Yamada T."/>
            <person name="Mori H."/>
            <person name="Tajima N."/>
            <person name="Moriyama T."/>
            <person name="Ikeuchi M."/>
            <person name="Watanabe M."/>
            <person name="Wada H."/>
            <person name="Kobayashi K."/>
            <person name="Saito M."/>
            <person name="Masuda T."/>
            <person name="Sasaki-Sekimoto Y."/>
            <person name="Mashiguchi K."/>
            <person name="Awai K."/>
            <person name="Shimojima M."/>
            <person name="Masuda S."/>
            <person name="Iwai M."/>
            <person name="Nobusawa T."/>
            <person name="Narise T."/>
            <person name="Kondo S."/>
            <person name="Saito H."/>
            <person name="Sato R."/>
            <person name="Murakawa M."/>
            <person name="Ihara Y."/>
            <person name="Oshima-Yamada Y."/>
            <person name="Ohtaka K."/>
            <person name="Satoh M."/>
            <person name="Sonobe K."/>
            <person name="Ishii M."/>
            <person name="Ohtani R."/>
            <person name="Kanamori-Sato M."/>
            <person name="Honoki R."/>
            <person name="Miyazaki D."/>
            <person name="Mochizuki H."/>
            <person name="Umetsu J."/>
            <person name="Higashi K."/>
            <person name="Shibata D."/>
            <person name="Kamiya Y."/>
            <person name="Sato N."/>
            <person name="Nakamura Y."/>
            <person name="Tabata S."/>
            <person name="Ida S."/>
            <person name="Kurokawa K."/>
            <person name="Ohta H."/>
        </authorList>
    </citation>
    <scope>NUCLEOTIDE SEQUENCE [LARGE SCALE GENOMIC DNA]</scope>
    <source>
        <strain evidence="2 3">NIES-2285</strain>
    </source>
</reference>
<feature type="compositionally biased region" description="Basic and acidic residues" evidence="1">
    <location>
        <begin position="15"/>
        <end position="81"/>
    </location>
</feature>
<dbReference type="Proteomes" id="UP000054558">
    <property type="component" value="Unassembled WGS sequence"/>
</dbReference>
<dbReference type="AlphaFoldDB" id="A0A1Y1HWD3"/>
<sequence>MDDDDVPIALTPTAKAEKKPAVKRVKKEEKKSDKGKEKKKAKPADKKGKGKETKKVADKKTEVKKERKVYDLPGQKHDIPAERDPLRVFYESLYNQRPESEMAQFWMMEHGLLDEDLAQKVFEKKQKLLRKGTIVASPAKGRSASKSSSKSKKATPASKTKKGKSSSKKKSDEKPAKKKPKK</sequence>
<accession>A0A1Y1HWD3</accession>
<dbReference type="OrthoDB" id="361835at2759"/>
<dbReference type="EMBL" id="DF237061">
    <property type="protein sequence ID" value="GAQ82473.1"/>
    <property type="molecule type" value="Genomic_DNA"/>
</dbReference>
<dbReference type="PANTHER" id="PTHR33828:SF2">
    <property type="entry name" value="NUCLEOLIN"/>
    <property type="match status" value="1"/>
</dbReference>
<evidence type="ECO:0000313" key="3">
    <source>
        <dbReference type="Proteomes" id="UP000054558"/>
    </source>
</evidence>
<feature type="compositionally biased region" description="Basic residues" evidence="1">
    <location>
        <begin position="149"/>
        <end position="168"/>
    </location>
</feature>
<organism evidence="2 3">
    <name type="scientific">Klebsormidium nitens</name>
    <name type="common">Green alga</name>
    <name type="synonym">Ulothrix nitens</name>
    <dbReference type="NCBI Taxonomy" id="105231"/>
    <lineage>
        <taxon>Eukaryota</taxon>
        <taxon>Viridiplantae</taxon>
        <taxon>Streptophyta</taxon>
        <taxon>Klebsormidiophyceae</taxon>
        <taxon>Klebsormidiales</taxon>
        <taxon>Klebsormidiaceae</taxon>
        <taxon>Klebsormidium</taxon>
    </lineage>
</organism>
<name>A0A1Y1HWD3_KLENI</name>
<gene>
    <name evidence="2" type="ORF">KFL_001120170</name>
</gene>
<feature type="compositionally biased region" description="Low complexity" evidence="1">
    <location>
        <begin position="136"/>
        <end position="148"/>
    </location>
</feature>
<proteinExistence type="predicted"/>
<dbReference type="PANTHER" id="PTHR33828">
    <property type="entry name" value="OS05G0596200 PROTEIN"/>
    <property type="match status" value="1"/>
</dbReference>
<dbReference type="OMA" id="MRLMEWG"/>
<feature type="region of interest" description="Disordered" evidence="1">
    <location>
        <begin position="1"/>
        <end position="81"/>
    </location>
</feature>
<protein>
    <submittedName>
        <fullName evidence="2">Uncharacterized protein</fullName>
    </submittedName>
</protein>
<evidence type="ECO:0000256" key="1">
    <source>
        <dbReference type="SAM" id="MobiDB-lite"/>
    </source>
</evidence>